<dbReference type="InterPro" id="IPR003646">
    <property type="entry name" value="SH3-like_bac-type"/>
</dbReference>
<protein>
    <submittedName>
        <fullName evidence="3">SH3 domain protein</fullName>
    </submittedName>
</protein>
<name>A0A8S5R0M5_9CAUD</name>
<evidence type="ECO:0000313" key="3">
    <source>
        <dbReference type="EMBL" id="DAE25039.1"/>
    </source>
</evidence>
<dbReference type="Gene3D" id="2.30.30.40">
    <property type="entry name" value="SH3 Domains"/>
    <property type="match status" value="1"/>
</dbReference>
<reference evidence="3" key="1">
    <citation type="journal article" date="2021" name="Proc. Natl. Acad. Sci. U.S.A.">
        <title>A Catalog of Tens of Thousands of Viruses from Human Metagenomes Reveals Hidden Associations with Chronic Diseases.</title>
        <authorList>
            <person name="Tisza M.J."/>
            <person name="Buck C.B."/>
        </authorList>
    </citation>
    <scope>NUCLEOTIDE SEQUENCE</scope>
    <source>
        <strain evidence="3">Ct4Am4</strain>
    </source>
</reference>
<dbReference type="EMBL" id="BK015792">
    <property type="protein sequence ID" value="DAE25039.1"/>
    <property type="molecule type" value="Genomic_DNA"/>
</dbReference>
<accession>A0A8S5R0M5</accession>
<dbReference type="SMART" id="SM00287">
    <property type="entry name" value="SH3b"/>
    <property type="match status" value="1"/>
</dbReference>
<dbReference type="SUPFAM" id="SSF54001">
    <property type="entry name" value="Cysteine proteinases"/>
    <property type="match status" value="1"/>
</dbReference>
<comment type="similarity">
    <text evidence="1">Belongs to the N-acetylmuramoyl-L-alanine amidase 2 family.</text>
</comment>
<proteinExistence type="inferred from homology"/>
<evidence type="ECO:0000256" key="1">
    <source>
        <dbReference type="ARBA" id="ARBA00007553"/>
    </source>
</evidence>
<dbReference type="Gene3D" id="3.90.1720.10">
    <property type="entry name" value="endopeptidase domain like (from Nostoc punctiforme)"/>
    <property type="match status" value="1"/>
</dbReference>
<sequence length="255" mass="26923">MIETSEAIRTARELIGTPYSELDCINLIKKVIRAAPGGDKRYTTAGTNELWNSFDSVPKYRHLIWRQTGISGAKPGMLAFMGVGTGDVSHTGLVTERGTVIHSSKSRGGVVETALTEKNGWNGLGVHRKIEVDYSEGGKTEVSEAEKIFGNATVSVTSGYLNIREGASTQSKVIAKAADGARVNVIREAGGTGWVFGKLESGVAGYMSSEYLVEDAPGADGAEDGGGEEIASTTTLTDGNGAYVTLVGRWKVTND</sequence>
<dbReference type="PROSITE" id="PS51781">
    <property type="entry name" value="SH3B"/>
    <property type="match status" value="1"/>
</dbReference>
<dbReference type="Pfam" id="PF08239">
    <property type="entry name" value="SH3_3"/>
    <property type="match status" value="1"/>
</dbReference>
<evidence type="ECO:0000259" key="2">
    <source>
        <dbReference type="PROSITE" id="PS51781"/>
    </source>
</evidence>
<feature type="domain" description="SH3b" evidence="2">
    <location>
        <begin position="149"/>
        <end position="216"/>
    </location>
</feature>
<organism evidence="3">
    <name type="scientific">Siphoviridae sp. ct4Am4</name>
    <dbReference type="NCBI Taxonomy" id="2826287"/>
    <lineage>
        <taxon>Viruses</taxon>
        <taxon>Duplodnaviria</taxon>
        <taxon>Heunggongvirae</taxon>
        <taxon>Uroviricota</taxon>
        <taxon>Caudoviricetes</taxon>
    </lineage>
</organism>
<dbReference type="GO" id="GO:0001897">
    <property type="term" value="P:symbiont-mediated cytolysis of host cell"/>
    <property type="evidence" value="ECO:0007669"/>
    <property type="project" value="UniProtKB-ARBA"/>
</dbReference>
<dbReference type="InterPro" id="IPR038765">
    <property type="entry name" value="Papain-like_cys_pep_sf"/>
</dbReference>